<comment type="cofactor">
    <cofactor evidence="1">
        <name>FAD</name>
        <dbReference type="ChEBI" id="CHEBI:57692"/>
    </cofactor>
</comment>
<dbReference type="InterPro" id="IPR009075">
    <property type="entry name" value="AcylCo_DH/oxidase_C"/>
</dbReference>
<proteinExistence type="inferred from homology"/>
<dbReference type="InterPro" id="IPR037069">
    <property type="entry name" value="AcylCoA_DH/ox_N_sf"/>
</dbReference>
<dbReference type="InterPro" id="IPR009100">
    <property type="entry name" value="AcylCoA_DH/oxidase_NM_dom_sf"/>
</dbReference>
<dbReference type="EMBL" id="WBMT01000025">
    <property type="protein sequence ID" value="KAB2341546.1"/>
    <property type="molecule type" value="Genomic_DNA"/>
</dbReference>
<dbReference type="AlphaFoldDB" id="A0A6H9YQJ2"/>
<evidence type="ECO:0000256" key="1">
    <source>
        <dbReference type="ARBA" id="ARBA00001974"/>
    </source>
</evidence>
<protein>
    <submittedName>
        <fullName evidence="8">Acyl-CoA dehydrogenase family protein</fullName>
    </submittedName>
</protein>
<dbReference type="InterPro" id="IPR046373">
    <property type="entry name" value="Acyl-CoA_Oxase/DH_mid-dom_sf"/>
</dbReference>
<dbReference type="Pfam" id="PF02771">
    <property type="entry name" value="Acyl-CoA_dh_N"/>
    <property type="match status" value="1"/>
</dbReference>
<dbReference type="Gene3D" id="1.20.140.10">
    <property type="entry name" value="Butyryl-CoA Dehydrogenase, subunit A, domain 3"/>
    <property type="match status" value="1"/>
</dbReference>
<dbReference type="Pfam" id="PF00441">
    <property type="entry name" value="Acyl-CoA_dh_1"/>
    <property type="match status" value="1"/>
</dbReference>
<evidence type="ECO:0000259" key="6">
    <source>
        <dbReference type="Pfam" id="PF00441"/>
    </source>
</evidence>
<gene>
    <name evidence="8" type="ORF">F8566_41120</name>
</gene>
<comment type="caution">
    <text evidence="8">The sequence shown here is derived from an EMBL/GenBank/DDBJ whole genome shotgun (WGS) entry which is preliminary data.</text>
</comment>
<feature type="domain" description="Acyl-CoA dehydrogenase/oxidase C-terminal" evidence="6">
    <location>
        <begin position="212"/>
        <end position="347"/>
    </location>
</feature>
<accession>A0A6H9YQJ2</accession>
<dbReference type="InterPro" id="IPR013786">
    <property type="entry name" value="AcylCoA_DH/ox_N"/>
</dbReference>
<feature type="domain" description="Acyl-CoA dehydrogenase/oxidase N-terminal" evidence="7">
    <location>
        <begin position="22"/>
        <end position="116"/>
    </location>
</feature>
<dbReference type="GO" id="GO:0050660">
    <property type="term" value="F:flavin adenine dinucleotide binding"/>
    <property type="evidence" value="ECO:0007669"/>
    <property type="project" value="InterPro"/>
</dbReference>
<dbReference type="GO" id="GO:0003995">
    <property type="term" value="F:acyl-CoA dehydrogenase activity"/>
    <property type="evidence" value="ECO:0007669"/>
    <property type="project" value="TreeGrafter"/>
</dbReference>
<reference evidence="8 9" key="1">
    <citation type="submission" date="2019-09" db="EMBL/GenBank/DDBJ databases">
        <title>Actinomadura physcomitrii sp. nov., a novel actinomycete isolated from moss [Physcomitrium sphaericum (Ludw) Fuernr].</title>
        <authorList>
            <person name="Zhuang X."/>
            <person name="Liu C."/>
        </authorList>
    </citation>
    <scope>NUCLEOTIDE SEQUENCE [LARGE SCALE GENOMIC DNA]</scope>
    <source>
        <strain evidence="8 9">HMC1</strain>
    </source>
</reference>
<evidence type="ECO:0000256" key="2">
    <source>
        <dbReference type="ARBA" id="ARBA00009347"/>
    </source>
</evidence>
<dbReference type="Proteomes" id="UP000468735">
    <property type="component" value="Unassembled WGS sequence"/>
</dbReference>
<dbReference type="PANTHER" id="PTHR43884">
    <property type="entry name" value="ACYL-COA DEHYDROGENASE"/>
    <property type="match status" value="1"/>
</dbReference>
<comment type="similarity">
    <text evidence="2">Belongs to the acyl-CoA dehydrogenase family.</text>
</comment>
<evidence type="ECO:0000259" key="7">
    <source>
        <dbReference type="Pfam" id="PF02771"/>
    </source>
</evidence>
<keyword evidence="5" id="KW-0560">Oxidoreductase</keyword>
<sequence length="370" mass="39200">MEFTLSGDLKAVSGLAEQIFTDRADIKRVREMEARGGFDADLWRMLAESGLIGLALPEKAGGAGLGMLGLVAVLEQQGRRVAPVPVWAVVAGAAMPIAEYGRESQRQRWLPGILDGGTVVTGAFERLALRATKDGGDWVMSGELAAVTAGPVATAFVVPFTTNAAGTHVAIVPADRAGLEITPISVTDHESSATLVFDRVRLSSDDLMEAEGATIVDRVRTRSRIALAALSTGVCQEAVAITASYTSQRKQFGRPLSTNQAVALRAADAHLDTERIRLATYKAAWHTDRGEEDEARAASLVAKWWASSGGLRAVHATQHLHGGIGADVDYPIHRYFLWGRQIAFTLGSAGAIEAELGDLLDQVPPIGASA</sequence>
<dbReference type="InterPro" id="IPR036250">
    <property type="entry name" value="AcylCo_DH-like_C"/>
</dbReference>
<dbReference type="SUPFAM" id="SSF56645">
    <property type="entry name" value="Acyl-CoA dehydrogenase NM domain-like"/>
    <property type="match status" value="1"/>
</dbReference>
<dbReference type="RefSeq" id="WP_151568285.1">
    <property type="nucleotide sequence ID" value="NZ_WBMT01000025.1"/>
</dbReference>
<dbReference type="Gene3D" id="2.40.110.10">
    <property type="entry name" value="Butyryl-CoA Dehydrogenase, subunit A, domain 2"/>
    <property type="match status" value="1"/>
</dbReference>
<organism evidence="8 9">
    <name type="scientific">Actinomadura rudentiformis</name>
    <dbReference type="NCBI Taxonomy" id="359158"/>
    <lineage>
        <taxon>Bacteria</taxon>
        <taxon>Bacillati</taxon>
        <taxon>Actinomycetota</taxon>
        <taxon>Actinomycetes</taxon>
        <taxon>Streptosporangiales</taxon>
        <taxon>Thermomonosporaceae</taxon>
        <taxon>Actinomadura</taxon>
    </lineage>
</organism>
<evidence type="ECO:0000256" key="4">
    <source>
        <dbReference type="ARBA" id="ARBA00022827"/>
    </source>
</evidence>
<keyword evidence="9" id="KW-1185">Reference proteome</keyword>
<keyword evidence="3" id="KW-0285">Flavoprotein</keyword>
<name>A0A6H9YQJ2_9ACTN</name>
<evidence type="ECO:0000256" key="3">
    <source>
        <dbReference type="ARBA" id="ARBA00022630"/>
    </source>
</evidence>
<dbReference type="PANTHER" id="PTHR43884:SF20">
    <property type="entry name" value="ACYL-COA DEHYDROGENASE FADE28"/>
    <property type="match status" value="1"/>
</dbReference>
<dbReference type="CDD" id="cd00567">
    <property type="entry name" value="ACAD"/>
    <property type="match status" value="1"/>
</dbReference>
<evidence type="ECO:0000313" key="9">
    <source>
        <dbReference type="Proteomes" id="UP000468735"/>
    </source>
</evidence>
<evidence type="ECO:0000313" key="8">
    <source>
        <dbReference type="EMBL" id="KAB2341546.1"/>
    </source>
</evidence>
<dbReference type="SUPFAM" id="SSF47203">
    <property type="entry name" value="Acyl-CoA dehydrogenase C-terminal domain-like"/>
    <property type="match status" value="1"/>
</dbReference>
<evidence type="ECO:0000256" key="5">
    <source>
        <dbReference type="ARBA" id="ARBA00023002"/>
    </source>
</evidence>
<keyword evidence="4" id="KW-0274">FAD</keyword>
<dbReference type="Gene3D" id="1.10.540.10">
    <property type="entry name" value="Acyl-CoA dehydrogenase/oxidase, N-terminal domain"/>
    <property type="match status" value="1"/>
</dbReference>
<dbReference type="OrthoDB" id="4319499at2"/>